<name>A0A5C6BVN6_9BACT</name>
<evidence type="ECO:0000256" key="1">
    <source>
        <dbReference type="ARBA" id="ARBA00023002"/>
    </source>
</evidence>
<dbReference type="GO" id="GO:0050086">
    <property type="term" value="F:mannitol 2-dehydrogenase activity"/>
    <property type="evidence" value="ECO:0007669"/>
    <property type="project" value="UniProtKB-EC"/>
</dbReference>
<evidence type="ECO:0000256" key="3">
    <source>
        <dbReference type="ARBA" id="ARBA00061451"/>
    </source>
</evidence>
<comment type="similarity">
    <text evidence="3">Belongs to the mannitol dehydrogenase family. UxuB subfamily.</text>
</comment>
<dbReference type="PROSITE" id="PS00974">
    <property type="entry name" value="MANNITOL_DHGENASE"/>
    <property type="match status" value="1"/>
</dbReference>
<dbReference type="InterPro" id="IPR023027">
    <property type="entry name" value="Mannitol_DH_CS"/>
</dbReference>
<organism evidence="6 7">
    <name type="scientific">Allorhodopirellula heiligendammensis</name>
    <dbReference type="NCBI Taxonomy" id="2714739"/>
    <lineage>
        <taxon>Bacteria</taxon>
        <taxon>Pseudomonadati</taxon>
        <taxon>Planctomycetota</taxon>
        <taxon>Planctomycetia</taxon>
        <taxon>Pirellulales</taxon>
        <taxon>Pirellulaceae</taxon>
        <taxon>Allorhodopirellula</taxon>
    </lineage>
</organism>
<comment type="caution">
    <text evidence="6">The sequence shown here is derived from an EMBL/GenBank/DDBJ whole genome shotgun (WGS) entry which is preliminary data.</text>
</comment>
<dbReference type="InterPro" id="IPR000669">
    <property type="entry name" value="Mannitol_DH"/>
</dbReference>
<dbReference type="AlphaFoldDB" id="A0A5C6BVN6"/>
<keyword evidence="7" id="KW-1185">Reference proteome</keyword>
<proteinExistence type="inferred from homology"/>
<evidence type="ECO:0000256" key="2">
    <source>
        <dbReference type="ARBA" id="ARBA00023027"/>
    </source>
</evidence>
<sequence>MNPPLPLSEKILSRLPSEIVRPTYDRSRVKTGIVHVGVGGFHRSHEAFYTDRLLQSENASEWGICGVGLRDADRKMATLLKQQDYLYTLLVKDSDGNIESRVIGSIVDYMMGCDDPAAVIDRMAHPETKIVSLTITEGGYNVDAETGEFDTSNPDAQHDVRNPSQPRLVFGFLTAALQKRRKSGLPPFTIQSCDNIQHNGDLTRKMLVGFARLQDEELAGWIERDVSFPNAMVDRITPVTTEADIEYLRSQYNLRDDWPVVCEPFCQWVVEDCFSNGRPNWQDVGVQFVPDVSPYEKMKLRLLNAGHSVLGILGSVFGYQTIDECVGDDLFRSYLRQFFDREATPVLDDVEGIDLDEYKATLIQRFGNPNIRDHLARICLESSSKLPVFLIPTIRENLARGGSIQYAAFVVATWCYYSDKQADRHGQQLDVKDAFKSELHRAATATSENRLSFLKFKPVFGDLAENERFAKTYTEMIDRVYRTPDVTKHMRAIMANEIGS</sequence>
<dbReference type="Pfam" id="PF08125">
    <property type="entry name" value="Mannitol_dh_C"/>
    <property type="match status" value="1"/>
</dbReference>
<accession>A0A5C6BVN6</accession>
<dbReference type="EC" id="1.1.1.67" evidence="6"/>
<evidence type="ECO:0000259" key="5">
    <source>
        <dbReference type="Pfam" id="PF08125"/>
    </source>
</evidence>
<dbReference type="PRINTS" id="PR00084">
    <property type="entry name" value="MTLDHDRGNASE"/>
</dbReference>
<dbReference type="Proteomes" id="UP000319908">
    <property type="component" value="Unassembled WGS sequence"/>
</dbReference>
<dbReference type="InterPro" id="IPR050988">
    <property type="entry name" value="Mannitol_DH/Oxidoreductase"/>
</dbReference>
<dbReference type="EMBL" id="SJPU01000002">
    <property type="protein sequence ID" value="TWU15491.1"/>
    <property type="molecule type" value="Genomic_DNA"/>
</dbReference>
<gene>
    <name evidence="6" type="primary">mtlK</name>
    <name evidence="6" type="ORF">Poly21_26880</name>
</gene>
<dbReference type="InterPro" id="IPR036291">
    <property type="entry name" value="NAD(P)-bd_dom_sf"/>
</dbReference>
<dbReference type="SUPFAM" id="SSF51735">
    <property type="entry name" value="NAD(P)-binding Rossmann-fold domains"/>
    <property type="match status" value="1"/>
</dbReference>
<dbReference type="RefSeq" id="WP_146407356.1">
    <property type="nucleotide sequence ID" value="NZ_SJPU01000002.1"/>
</dbReference>
<feature type="domain" description="Mannitol dehydrogenase C-terminal" evidence="5">
    <location>
        <begin position="291"/>
        <end position="480"/>
    </location>
</feature>
<dbReference type="Gene3D" id="3.40.50.720">
    <property type="entry name" value="NAD(P)-binding Rossmann-like Domain"/>
    <property type="match status" value="1"/>
</dbReference>
<evidence type="ECO:0000313" key="7">
    <source>
        <dbReference type="Proteomes" id="UP000319908"/>
    </source>
</evidence>
<dbReference type="GO" id="GO:0019594">
    <property type="term" value="P:mannitol metabolic process"/>
    <property type="evidence" value="ECO:0007669"/>
    <property type="project" value="InterPro"/>
</dbReference>
<reference evidence="6 7" key="1">
    <citation type="journal article" date="2020" name="Antonie Van Leeuwenhoek">
        <title>Rhodopirellula heiligendammensis sp. nov., Rhodopirellula pilleata sp. nov., and Rhodopirellula solitaria sp. nov. isolated from natural or artificial marine surfaces in Northern Germany and California, USA, and emended description of the genus Rhodopirellula.</title>
        <authorList>
            <person name="Kallscheuer N."/>
            <person name="Wiegand S."/>
            <person name="Jogler M."/>
            <person name="Boedeker C."/>
            <person name="Peeters S.H."/>
            <person name="Rast P."/>
            <person name="Heuer A."/>
            <person name="Jetten M.S.M."/>
            <person name="Rohde M."/>
            <person name="Jogler C."/>
        </authorList>
    </citation>
    <scope>NUCLEOTIDE SEQUENCE [LARGE SCALE GENOMIC DNA]</scope>
    <source>
        <strain evidence="6 7">Poly21</strain>
    </source>
</reference>
<dbReference type="OrthoDB" id="9768714at2"/>
<dbReference type="SUPFAM" id="SSF48179">
    <property type="entry name" value="6-phosphogluconate dehydrogenase C-terminal domain-like"/>
    <property type="match status" value="1"/>
</dbReference>
<keyword evidence="1 6" id="KW-0560">Oxidoreductase</keyword>
<protein>
    <submittedName>
        <fullName evidence="6">Mannitol 2-dehydrogenase</fullName>
        <ecNumber evidence="6">1.1.1.67</ecNumber>
    </submittedName>
</protein>
<dbReference type="InterPro" id="IPR013118">
    <property type="entry name" value="Mannitol_DH_C"/>
</dbReference>
<evidence type="ECO:0000313" key="6">
    <source>
        <dbReference type="EMBL" id="TWU15491.1"/>
    </source>
</evidence>
<dbReference type="Pfam" id="PF01232">
    <property type="entry name" value="Mannitol_dh"/>
    <property type="match status" value="1"/>
</dbReference>
<keyword evidence="2" id="KW-0520">NAD</keyword>
<dbReference type="Gene3D" id="1.10.1040.10">
    <property type="entry name" value="N-(1-d-carboxylethyl)-l-norvaline Dehydrogenase, domain 2"/>
    <property type="match status" value="1"/>
</dbReference>
<dbReference type="FunFam" id="3.40.50.720:FF:000129">
    <property type="entry name" value="D-mannonate oxidoreductase"/>
    <property type="match status" value="1"/>
</dbReference>
<dbReference type="InterPro" id="IPR013328">
    <property type="entry name" value="6PGD_dom2"/>
</dbReference>
<dbReference type="PANTHER" id="PTHR43362:SF1">
    <property type="entry name" value="MANNITOL DEHYDROGENASE 2-RELATED"/>
    <property type="match status" value="1"/>
</dbReference>
<feature type="domain" description="Mannitol dehydrogenase N-terminal" evidence="4">
    <location>
        <begin position="32"/>
        <end position="282"/>
    </location>
</feature>
<dbReference type="PANTHER" id="PTHR43362">
    <property type="entry name" value="MANNITOL DEHYDROGENASE DSF1-RELATED"/>
    <property type="match status" value="1"/>
</dbReference>
<dbReference type="InterPro" id="IPR008927">
    <property type="entry name" value="6-PGluconate_DH-like_C_sf"/>
</dbReference>
<evidence type="ECO:0000259" key="4">
    <source>
        <dbReference type="Pfam" id="PF01232"/>
    </source>
</evidence>
<dbReference type="InterPro" id="IPR013131">
    <property type="entry name" value="Mannitol_DH_N"/>
</dbReference>